<sequence length="1087" mass="120810">PIFQYKYVGLTNNAEAEMFHGFYLSYGQLTDSCVVPYPSKMENYTFVHTLEYGMTEDYYLKDVSFGASLFNEQSLNRGDSGYDPYNDYGSYFTGFDYSYQGKYREYGEFNGADLGWNIADSVFYWLGYFDAVPVVGSVTSVLGQIYSTVSLGKGWIDFAVDTYNAVEGEIKSTENKLTATCYYQNRDDQLKYYKDEKGNPVLTKTATLVVDSGTEKSIWYGVGDNVTAYFSIGHSALNGKIPNHTRFTNQLGLQIVSSNNDEVVAAGSTIISDSLREQETKTLTLDESSDIYMLPEGGDKFTFDAEFASDYNIQFDTDSNVDVIVNGQTYHGKNFDIDVSVRSGERIDITIAGNEKGIHTPISVTPSTNLTGMNIPGNEYYLLKTNELSGVTSLTTSNANIVISGFYIKGDDGLILYDEYGSITETNEISYPFPDDESYYIVLHNKTGSSKSDISINIAEIPTITEGNPKSLELLSNYSYYEFRTGSTGGRYVQTVSGTETDDLRYKVLNQNFDPITNGYSYVDGEYIMSFSPNTTYYIAIISDKKDTASVTINRESKAYQWQISGGKFGNGYITYDREIYAPRGTSYILEFLVNGIVVDTNYYSEDDVHNYFGGYDISVNQSGVLNIPSSTPVRGSGITVYAKYNNEASYDHSLKLIPDFADKLNVITKNMESTLGFSVSVPKYVKTVHYTLSVGGKEASFTRSISNYKAVNYITEDIQSNYNTMGYSGIGNITITIDRLDVVTAVNSTYSYNCNYSAQVHNLFGGGDGSASNPFTLSCYRHLNNMRKAVKNSRLDYNFKMTSDILMKQTETNYYWDAWWELIPATFYGVFDGNGYQIRRLNLVMPTDGSTIDSYYGLFRINRGTIKNLKLYEGGTNTYKQMGQDTTKTIYVGMIAGKNYGTITNCTYESGKFNMCFFAPNVYSGGIAGYNNGKINNCSVQIYSLDGYGHKGGIVGYNASSGTITGCKVEGLLSARYSPDEIERTNQYSVGGIVGINYGKVTNNKNYATLRYVSCGNEGDSRVLQPRIGQIIGSNYGTYSGNTCSGSVDKGVLKTVTWTTGILWWKETHTHNQAQYVSSGIYGYNG</sequence>
<evidence type="ECO:0000313" key="2">
    <source>
        <dbReference type="Proteomes" id="UP000823928"/>
    </source>
</evidence>
<name>A0A9D1EXH5_9BACT</name>
<reference evidence="1" key="2">
    <citation type="journal article" date="2021" name="PeerJ">
        <title>Extensive microbial diversity within the chicken gut microbiome revealed by metagenomics and culture.</title>
        <authorList>
            <person name="Gilroy R."/>
            <person name="Ravi A."/>
            <person name="Getino M."/>
            <person name="Pursley I."/>
            <person name="Horton D.L."/>
            <person name="Alikhan N.F."/>
            <person name="Baker D."/>
            <person name="Gharbi K."/>
            <person name="Hall N."/>
            <person name="Watson M."/>
            <person name="Adriaenssens E.M."/>
            <person name="Foster-Nyarko E."/>
            <person name="Jarju S."/>
            <person name="Secka A."/>
            <person name="Antonio M."/>
            <person name="Oren A."/>
            <person name="Chaudhuri R.R."/>
            <person name="La Ragione R."/>
            <person name="Hildebrand F."/>
            <person name="Pallen M.J."/>
        </authorList>
    </citation>
    <scope>NUCLEOTIDE SEQUENCE</scope>
    <source>
        <strain evidence="1">6276</strain>
    </source>
</reference>
<feature type="non-terminal residue" evidence="1">
    <location>
        <position position="1"/>
    </location>
</feature>
<evidence type="ECO:0000313" key="1">
    <source>
        <dbReference type="EMBL" id="HIS35633.1"/>
    </source>
</evidence>
<gene>
    <name evidence="1" type="ORF">IAC10_03255</name>
</gene>
<accession>A0A9D1EXH5</accession>
<reference evidence="1" key="1">
    <citation type="submission" date="2020-10" db="EMBL/GenBank/DDBJ databases">
        <authorList>
            <person name="Gilroy R."/>
        </authorList>
    </citation>
    <scope>NUCLEOTIDE SEQUENCE</scope>
    <source>
        <strain evidence="1">6276</strain>
    </source>
</reference>
<comment type="caution">
    <text evidence="1">The sequence shown here is derived from an EMBL/GenBank/DDBJ whole genome shotgun (WGS) entry which is preliminary data.</text>
</comment>
<evidence type="ECO:0008006" key="3">
    <source>
        <dbReference type="Google" id="ProtNLM"/>
    </source>
</evidence>
<organism evidence="1 2">
    <name type="scientific">Candidatus Scatousia excrementigallinarum</name>
    <dbReference type="NCBI Taxonomy" id="2840935"/>
    <lineage>
        <taxon>Bacteria</taxon>
        <taxon>Candidatus Scatousia</taxon>
    </lineage>
</organism>
<dbReference type="Gene3D" id="2.160.20.110">
    <property type="match status" value="1"/>
</dbReference>
<dbReference type="Proteomes" id="UP000823928">
    <property type="component" value="Unassembled WGS sequence"/>
</dbReference>
<protein>
    <recommendedName>
        <fullName evidence="3">GLUG domain-containing protein</fullName>
    </recommendedName>
</protein>
<dbReference type="EMBL" id="DVIU01000070">
    <property type="protein sequence ID" value="HIS35633.1"/>
    <property type="molecule type" value="Genomic_DNA"/>
</dbReference>
<dbReference type="AlphaFoldDB" id="A0A9D1EXH5"/>
<proteinExistence type="predicted"/>